<feature type="compositionally biased region" description="Basic residues" evidence="1">
    <location>
        <begin position="139"/>
        <end position="154"/>
    </location>
</feature>
<feature type="compositionally biased region" description="Acidic residues" evidence="1">
    <location>
        <begin position="92"/>
        <end position="103"/>
    </location>
</feature>
<reference evidence="2" key="1">
    <citation type="submission" date="2020-02" db="EMBL/GenBank/DDBJ databases">
        <authorList>
            <person name="Palmer J.M."/>
        </authorList>
    </citation>
    <scope>NUCLEOTIDE SEQUENCE</scope>
    <source>
        <strain evidence="2">EPUS1.4</strain>
        <tissue evidence="2">Thallus</tissue>
    </source>
</reference>
<feature type="compositionally biased region" description="Basic residues" evidence="1">
    <location>
        <begin position="9"/>
        <end position="20"/>
    </location>
</feature>
<feature type="region of interest" description="Disordered" evidence="1">
    <location>
        <begin position="78"/>
        <end position="157"/>
    </location>
</feature>
<name>A0A8H7A5C3_9EURO</name>
<feature type="region of interest" description="Disordered" evidence="1">
    <location>
        <begin position="29"/>
        <end position="49"/>
    </location>
</feature>
<keyword evidence="3" id="KW-1185">Reference proteome</keyword>
<protein>
    <submittedName>
        <fullName evidence="2">Uncharacterized protein</fullName>
    </submittedName>
</protein>
<accession>A0A8H7A5C3</accession>
<organism evidence="2 3">
    <name type="scientific">Endocarpon pusillum</name>
    <dbReference type="NCBI Taxonomy" id="364733"/>
    <lineage>
        <taxon>Eukaryota</taxon>
        <taxon>Fungi</taxon>
        <taxon>Dikarya</taxon>
        <taxon>Ascomycota</taxon>
        <taxon>Pezizomycotina</taxon>
        <taxon>Eurotiomycetes</taxon>
        <taxon>Chaetothyriomycetidae</taxon>
        <taxon>Verrucariales</taxon>
        <taxon>Verrucariaceae</taxon>
        <taxon>Endocarpon</taxon>
    </lineage>
</organism>
<evidence type="ECO:0000313" key="3">
    <source>
        <dbReference type="Proteomes" id="UP000606974"/>
    </source>
</evidence>
<evidence type="ECO:0000256" key="1">
    <source>
        <dbReference type="SAM" id="MobiDB-lite"/>
    </source>
</evidence>
<feature type="compositionally biased region" description="Basic and acidic residues" evidence="1">
    <location>
        <begin position="30"/>
        <end position="49"/>
    </location>
</feature>
<dbReference type="AlphaFoldDB" id="A0A8H7A5C3"/>
<sequence length="178" mass="19694">MPDAVKKPGWNRHFKSHDRVNKRLMTGAEAAERDANNREQAAGREARQREREAYALTFGREPILQMVSVALSPPSAPAIMPAASGEAFREPLEEEEEEEEEGDPFIPPPSTAPAMIQVSRAGRKRAPTIKALEAEKAPKRGRGSGRGSGKGKNKARAEKLERLRWSYFSNTTFSISIP</sequence>
<dbReference type="Proteomes" id="UP000606974">
    <property type="component" value="Unassembled WGS sequence"/>
</dbReference>
<evidence type="ECO:0000313" key="2">
    <source>
        <dbReference type="EMBL" id="KAF7502878.1"/>
    </source>
</evidence>
<proteinExistence type="predicted"/>
<dbReference type="OrthoDB" id="4554128at2759"/>
<gene>
    <name evidence="2" type="ORF">GJ744_004947</name>
</gene>
<comment type="caution">
    <text evidence="2">The sequence shown here is derived from an EMBL/GenBank/DDBJ whole genome shotgun (WGS) entry which is preliminary data.</text>
</comment>
<feature type="region of interest" description="Disordered" evidence="1">
    <location>
        <begin position="1"/>
        <end position="20"/>
    </location>
</feature>
<dbReference type="EMBL" id="JAACFV010000211">
    <property type="protein sequence ID" value="KAF7502878.1"/>
    <property type="molecule type" value="Genomic_DNA"/>
</dbReference>